<dbReference type="GeneID" id="6069297"/>
<dbReference type="AlphaFoldDB" id="B0CP13"/>
<dbReference type="HOGENOM" id="CLU_2654897_0_0_1"/>
<dbReference type="InParanoid" id="B0CP13"/>
<dbReference type="EMBL" id="DS547091">
    <property type="protein sequence ID" value="EDR15394.1"/>
    <property type="molecule type" value="Genomic_DNA"/>
</dbReference>
<dbReference type="RefSeq" id="XP_001873602.1">
    <property type="nucleotide sequence ID" value="XM_001873567.1"/>
</dbReference>
<proteinExistence type="predicted"/>
<protein>
    <submittedName>
        <fullName evidence="1">Predicted protein</fullName>
    </submittedName>
</protein>
<evidence type="ECO:0000313" key="1">
    <source>
        <dbReference type="EMBL" id="EDR15394.1"/>
    </source>
</evidence>
<evidence type="ECO:0000313" key="2">
    <source>
        <dbReference type="Proteomes" id="UP000001194"/>
    </source>
</evidence>
<name>B0CP13_LACBS</name>
<reference evidence="1 2" key="1">
    <citation type="journal article" date="2008" name="Nature">
        <title>The genome of Laccaria bicolor provides insights into mycorrhizal symbiosis.</title>
        <authorList>
            <person name="Martin F."/>
            <person name="Aerts A."/>
            <person name="Ahren D."/>
            <person name="Brun A."/>
            <person name="Danchin E.G.J."/>
            <person name="Duchaussoy F."/>
            <person name="Gibon J."/>
            <person name="Kohler A."/>
            <person name="Lindquist E."/>
            <person name="Pereda V."/>
            <person name="Salamov A."/>
            <person name="Shapiro H.J."/>
            <person name="Wuyts J."/>
            <person name="Blaudez D."/>
            <person name="Buee M."/>
            <person name="Brokstein P."/>
            <person name="Canbaeck B."/>
            <person name="Cohen D."/>
            <person name="Courty P.E."/>
            <person name="Coutinho P.M."/>
            <person name="Delaruelle C."/>
            <person name="Detter J.C."/>
            <person name="Deveau A."/>
            <person name="DiFazio S."/>
            <person name="Duplessis S."/>
            <person name="Fraissinet-Tachet L."/>
            <person name="Lucic E."/>
            <person name="Frey-Klett P."/>
            <person name="Fourrey C."/>
            <person name="Feussner I."/>
            <person name="Gay G."/>
            <person name="Grimwood J."/>
            <person name="Hoegger P.J."/>
            <person name="Jain P."/>
            <person name="Kilaru S."/>
            <person name="Labbe J."/>
            <person name="Lin Y.C."/>
            <person name="Legue V."/>
            <person name="Le Tacon F."/>
            <person name="Marmeisse R."/>
            <person name="Melayah D."/>
            <person name="Montanini B."/>
            <person name="Muratet M."/>
            <person name="Nehls U."/>
            <person name="Niculita-Hirzel H."/>
            <person name="Oudot-Le Secq M.P."/>
            <person name="Peter M."/>
            <person name="Quesneville H."/>
            <person name="Rajashekar B."/>
            <person name="Reich M."/>
            <person name="Rouhier N."/>
            <person name="Schmutz J."/>
            <person name="Yin T."/>
            <person name="Chalot M."/>
            <person name="Henrissat B."/>
            <person name="Kuees U."/>
            <person name="Lucas S."/>
            <person name="Van de Peer Y."/>
            <person name="Podila G.K."/>
            <person name="Polle A."/>
            <person name="Pukkila P.J."/>
            <person name="Richardson P.M."/>
            <person name="Rouze P."/>
            <person name="Sanders I.R."/>
            <person name="Stajich J.E."/>
            <person name="Tunlid A."/>
            <person name="Tuskan G."/>
            <person name="Grigoriev I.V."/>
        </authorList>
    </citation>
    <scope>NUCLEOTIDE SEQUENCE [LARGE SCALE GENOMIC DNA]</scope>
    <source>
        <strain evidence="2">S238N-H82 / ATCC MYA-4686</strain>
    </source>
</reference>
<accession>B0CP13</accession>
<dbReference type="KEGG" id="lbc:LACBIDRAFT_301676"/>
<dbReference type="Proteomes" id="UP000001194">
    <property type="component" value="Unassembled WGS sequence"/>
</dbReference>
<sequence>MQCIHQIDLSLLNDGLSGNIVIYCLPMAMRAICSLVQRICAPHFCLSAARGFRDLNARPGVGPKLVFQGDLQYSCI</sequence>
<gene>
    <name evidence="1" type="ORF">LACBIDRAFT_301676</name>
</gene>
<organism evidence="2">
    <name type="scientific">Laccaria bicolor (strain S238N-H82 / ATCC MYA-4686)</name>
    <name type="common">Bicoloured deceiver</name>
    <name type="synonym">Laccaria laccata var. bicolor</name>
    <dbReference type="NCBI Taxonomy" id="486041"/>
    <lineage>
        <taxon>Eukaryota</taxon>
        <taxon>Fungi</taxon>
        <taxon>Dikarya</taxon>
        <taxon>Basidiomycota</taxon>
        <taxon>Agaricomycotina</taxon>
        <taxon>Agaricomycetes</taxon>
        <taxon>Agaricomycetidae</taxon>
        <taxon>Agaricales</taxon>
        <taxon>Agaricineae</taxon>
        <taxon>Hydnangiaceae</taxon>
        <taxon>Laccaria</taxon>
    </lineage>
</organism>
<keyword evidence="2" id="KW-1185">Reference proteome</keyword>